<dbReference type="Proteomes" id="UP000295135">
    <property type="component" value="Unassembled WGS sequence"/>
</dbReference>
<dbReference type="InterPro" id="IPR019546">
    <property type="entry name" value="TAT_signal_bac_arc"/>
</dbReference>
<dbReference type="PANTHER" id="PTHR43755:SF1">
    <property type="entry name" value="FAD-DEPENDENT PYRIDINE NUCLEOTIDE-DISULPHIDE OXIDOREDUCTASE"/>
    <property type="match status" value="1"/>
</dbReference>
<proteinExistence type="predicted"/>
<dbReference type="InterPro" id="IPR015323">
    <property type="entry name" value="FlavoCytC_S_DH_flav-bd"/>
</dbReference>
<dbReference type="PROSITE" id="PS51318">
    <property type="entry name" value="TAT"/>
    <property type="match status" value="1"/>
</dbReference>
<evidence type="ECO:0000259" key="3">
    <source>
        <dbReference type="Pfam" id="PF07992"/>
    </source>
</evidence>
<dbReference type="AlphaFoldDB" id="A0A4R3JXG7"/>
<name>A0A4R3JXG7_9PROT</name>
<dbReference type="InterPro" id="IPR037092">
    <property type="entry name" value="FlavoCytC_S_DH_flav-bd_sf"/>
</dbReference>
<feature type="domain" description="Sulfide dehydrogenase [flavocytochrome c] flavoprotein chain central" evidence="5">
    <location>
        <begin position="165"/>
        <end position="278"/>
    </location>
</feature>
<dbReference type="SUPFAM" id="SSF55424">
    <property type="entry name" value="FAD/NAD-linked reductases, dimerisation (C-terminal) domain"/>
    <property type="match status" value="1"/>
</dbReference>
<evidence type="ECO:0000256" key="2">
    <source>
        <dbReference type="ARBA" id="ARBA00022827"/>
    </source>
</evidence>
<dbReference type="InterPro" id="IPR036188">
    <property type="entry name" value="FAD/NAD-bd_sf"/>
</dbReference>
<dbReference type="RefSeq" id="WP_126462196.1">
    <property type="nucleotide sequence ID" value="NZ_AP018721.1"/>
</dbReference>
<dbReference type="GO" id="GO:0016491">
    <property type="term" value="F:oxidoreductase activity"/>
    <property type="evidence" value="ECO:0007669"/>
    <property type="project" value="InterPro"/>
</dbReference>
<dbReference type="OrthoDB" id="9802771at2"/>
<keyword evidence="7" id="KW-1185">Reference proteome</keyword>
<dbReference type="Pfam" id="PF07992">
    <property type="entry name" value="Pyr_redox_2"/>
    <property type="match status" value="1"/>
</dbReference>
<feature type="domain" description="Flavocytochrome c sulphide dehydrogenase flavin-binding" evidence="4">
    <location>
        <begin position="356"/>
        <end position="419"/>
    </location>
</feature>
<dbReference type="Gene3D" id="3.90.760.10">
    <property type="entry name" value="Flavocytochrome c sulphide dehydrogenase, flavin-binding domain"/>
    <property type="match status" value="1"/>
</dbReference>
<dbReference type="GO" id="GO:0050660">
    <property type="term" value="F:flavin adenine dinucleotide binding"/>
    <property type="evidence" value="ECO:0007669"/>
    <property type="project" value="InterPro"/>
</dbReference>
<accession>A0A4R3JXG7</accession>
<dbReference type="SUPFAM" id="SSF51905">
    <property type="entry name" value="FAD/NAD(P)-binding domain"/>
    <property type="match status" value="2"/>
</dbReference>
<dbReference type="Pfam" id="PF21706">
    <property type="entry name" value="FCSD_central"/>
    <property type="match status" value="1"/>
</dbReference>
<evidence type="ECO:0000313" key="7">
    <source>
        <dbReference type="Proteomes" id="UP000295135"/>
    </source>
</evidence>
<dbReference type="InterPro" id="IPR049386">
    <property type="entry name" value="FCSD_central"/>
</dbReference>
<dbReference type="EMBL" id="SLZY01000003">
    <property type="protein sequence ID" value="TCS73025.1"/>
    <property type="molecule type" value="Genomic_DNA"/>
</dbReference>
<dbReference type="InterPro" id="IPR016156">
    <property type="entry name" value="FAD/NAD-linked_Rdtase_dimer_sf"/>
</dbReference>
<evidence type="ECO:0000313" key="6">
    <source>
        <dbReference type="EMBL" id="TCS73025.1"/>
    </source>
</evidence>
<reference evidence="6 7" key="1">
    <citation type="submission" date="2019-03" db="EMBL/GenBank/DDBJ databases">
        <title>Genomic Encyclopedia of Type Strains, Phase IV (KMG-IV): sequencing the most valuable type-strain genomes for metagenomic binning, comparative biology and taxonomic classification.</title>
        <authorList>
            <person name="Goeker M."/>
        </authorList>
    </citation>
    <scope>NUCLEOTIDE SEQUENCE [LARGE SCALE GENOMIC DNA]</scope>
    <source>
        <strain evidence="6 7">DSM 103923</strain>
    </source>
</reference>
<feature type="domain" description="FAD/NAD(P)-binding" evidence="3">
    <location>
        <begin position="35"/>
        <end position="151"/>
    </location>
</feature>
<dbReference type="PANTHER" id="PTHR43755">
    <property type="match status" value="1"/>
</dbReference>
<dbReference type="InterPro" id="IPR023753">
    <property type="entry name" value="FAD/NAD-binding_dom"/>
</dbReference>
<dbReference type="Gene3D" id="3.50.50.60">
    <property type="entry name" value="FAD/NAD(P)-binding domain"/>
    <property type="match status" value="2"/>
</dbReference>
<gene>
    <name evidence="6" type="ORF">EDC61_103148</name>
</gene>
<keyword evidence="1" id="KW-0285">Flavoprotein</keyword>
<dbReference type="InterPro" id="IPR052541">
    <property type="entry name" value="SQRD"/>
</dbReference>
<organism evidence="6 7">
    <name type="scientific">Sulfuritortus calidifontis</name>
    <dbReference type="NCBI Taxonomy" id="1914471"/>
    <lineage>
        <taxon>Bacteria</taxon>
        <taxon>Pseudomonadati</taxon>
        <taxon>Pseudomonadota</taxon>
        <taxon>Betaproteobacteria</taxon>
        <taxon>Nitrosomonadales</taxon>
        <taxon>Thiobacillaceae</taxon>
        <taxon>Sulfuritortus</taxon>
    </lineage>
</organism>
<keyword evidence="2" id="KW-0274">FAD</keyword>
<dbReference type="NCBIfam" id="TIGR01409">
    <property type="entry name" value="TAT_signal_seq"/>
    <property type="match status" value="1"/>
</dbReference>
<comment type="caution">
    <text evidence="6">The sequence shown here is derived from an EMBL/GenBank/DDBJ whole genome shotgun (WGS) entry which is preliminary data.</text>
</comment>
<sequence>MAINRRDFLKVSAGAVGAASLSSLSNFAIAGANPKVVIVGGGFGGATCARYLKLWDPKIEVTVIEMNDKFVSCPFSNTVLGGINKLEDLTFSYNGLKKAGVKVVKDEVVGFDTAARVVKCKSGKTFSYDRLVLSGGIELRFDLIEGYDAKAQKTVMHAWKAGPQTATLRKQLEAMPDGGVYVLSIPGMPYRCPPGPYERVSMVANYFKTKKPKSKVIVLDSNADIVSKKGLFLTAWKKHYEGMIDYRPNSKPVRIDAAKKTVVLDVDDVKADVLNVVPPMRAHGITAIAGVRDDKDNWCSVDFRTLESKVAPNVHIIGDSISAPTPKSGSMANNYGKVCAAAIVELLNGREAEKVPVITNTCFSATSSNSAIHVAAVWRLNAEGKWETPKGATGVSKEESELEWHYMESWAKNIWADTLAL</sequence>
<protein>
    <submittedName>
        <fullName evidence="6">Sulfide dehydrogenase (Flavocytochrome c) flavoprotein subunit</fullName>
    </submittedName>
</protein>
<dbReference type="Pfam" id="PF09242">
    <property type="entry name" value="FCSD-flav_bind"/>
    <property type="match status" value="1"/>
</dbReference>
<evidence type="ECO:0000259" key="4">
    <source>
        <dbReference type="Pfam" id="PF09242"/>
    </source>
</evidence>
<evidence type="ECO:0000256" key="1">
    <source>
        <dbReference type="ARBA" id="ARBA00022630"/>
    </source>
</evidence>
<evidence type="ECO:0000259" key="5">
    <source>
        <dbReference type="Pfam" id="PF21706"/>
    </source>
</evidence>
<dbReference type="InterPro" id="IPR006311">
    <property type="entry name" value="TAT_signal"/>
</dbReference>